<dbReference type="GO" id="GO:0016020">
    <property type="term" value="C:membrane"/>
    <property type="evidence" value="ECO:0007669"/>
    <property type="project" value="UniProtKB-SubCell"/>
</dbReference>
<accession>A0A081G360</accession>
<feature type="transmembrane region" description="Helical" evidence="5">
    <location>
        <begin position="380"/>
        <end position="398"/>
    </location>
</feature>
<feature type="transmembrane region" description="Helical" evidence="5">
    <location>
        <begin position="347"/>
        <end position="368"/>
    </location>
</feature>
<protein>
    <submittedName>
        <fullName evidence="7">O-antigen ligase</fullName>
    </submittedName>
</protein>
<gene>
    <name evidence="7" type="ORF">ADIMK_0917</name>
</gene>
<evidence type="ECO:0000256" key="2">
    <source>
        <dbReference type="ARBA" id="ARBA00022692"/>
    </source>
</evidence>
<dbReference type="InterPro" id="IPR007016">
    <property type="entry name" value="O-antigen_ligase-rel_domated"/>
</dbReference>
<dbReference type="STRING" id="1232683.ADIMK_0917"/>
<evidence type="ECO:0000256" key="1">
    <source>
        <dbReference type="ARBA" id="ARBA00004141"/>
    </source>
</evidence>
<feature type="transmembrane region" description="Helical" evidence="5">
    <location>
        <begin position="105"/>
        <end position="123"/>
    </location>
</feature>
<evidence type="ECO:0000256" key="3">
    <source>
        <dbReference type="ARBA" id="ARBA00022989"/>
    </source>
</evidence>
<dbReference type="PANTHER" id="PTHR37422">
    <property type="entry name" value="TEICHURONIC ACID BIOSYNTHESIS PROTEIN TUAE"/>
    <property type="match status" value="1"/>
</dbReference>
<keyword evidence="7" id="KW-0436">Ligase</keyword>
<dbReference type="InterPro" id="IPR051533">
    <property type="entry name" value="WaaL-like"/>
</dbReference>
<dbReference type="EMBL" id="JMQN01000013">
    <property type="protein sequence ID" value="KEA65215.1"/>
    <property type="molecule type" value="Genomic_DNA"/>
</dbReference>
<feature type="transmembrane region" description="Helical" evidence="5">
    <location>
        <begin position="130"/>
        <end position="148"/>
    </location>
</feature>
<sequence>MIMDEKFSVTEASQFSVKTSGSRLEKLAIASVYLVIGYVTNLMFFFPVGDRYLISVMILSTLICLVYRKSVSTWKVIGLKSLLLPMSLYTSILVLSYLINDGYMSTIRMFLYCSLFVYAASLIRLQARYVGILCAVAALEMLLLILYVCGWQTCSRFGGFTNPIFFGMFSVCMAVFSTYLACALNKQWQRWSLYLSAVVFCAAAALTQTRGVMLAFAPLLLIYAFYLYRHKVFSAKRALLTLTVVALIGGVAGYESGAYKRFLKVDDELAPALSDTANGHAYRSSVGFRVLMWKYAVAVAQEHPLFGAGKERFQQYKKDWIEQGRFPPALVEYLPGAHAHNQYFQEIAMRGLIGLSALCALLIVPAVRSLQVIRARGAEWAGYISLSLVVAFATFNLTEVAMKHPEKIAIFTVLVFVALNLGRDRQIPAGDSA</sequence>
<evidence type="ECO:0000259" key="6">
    <source>
        <dbReference type="Pfam" id="PF04932"/>
    </source>
</evidence>
<dbReference type="eggNOG" id="COG3307">
    <property type="taxonomic scope" value="Bacteria"/>
</dbReference>
<keyword evidence="3 5" id="KW-1133">Transmembrane helix</keyword>
<reference evidence="7 8" key="1">
    <citation type="submission" date="2014-04" db="EMBL/GenBank/DDBJ databases">
        <title>Marinobacterium kochiensis sp. nov., isolated from sediment sample collected from Kochi backwaters in Kerala, India.</title>
        <authorList>
            <person name="Singh A."/>
            <person name="Pinnaka A.K."/>
        </authorList>
    </citation>
    <scope>NUCLEOTIDE SEQUENCE [LARGE SCALE GENOMIC DNA]</scope>
    <source>
        <strain evidence="7 8">AK27</strain>
    </source>
</reference>
<organism evidence="7 8">
    <name type="scientific">Marinobacterium lacunae</name>
    <dbReference type="NCBI Taxonomy" id="1232683"/>
    <lineage>
        <taxon>Bacteria</taxon>
        <taxon>Pseudomonadati</taxon>
        <taxon>Pseudomonadota</taxon>
        <taxon>Gammaproteobacteria</taxon>
        <taxon>Oceanospirillales</taxon>
        <taxon>Oceanospirillaceae</taxon>
        <taxon>Marinobacterium</taxon>
    </lineage>
</organism>
<feature type="transmembrane region" description="Helical" evidence="5">
    <location>
        <begin position="160"/>
        <end position="181"/>
    </location>
</feature>
<feature type="transmembrane region" description="Helical" evidence="5">
    <location>
        <begin position="193"/>
        <end position="226"/>
    </location>
</feature>
<dbReference type="Pfam" id="PF04932">
    <property type="entry name" value="Wzy_C"/>
    <property type="match status" value="1"/>
</dbReference>
<keyword evidence="4 5" id="KW-0472">Membrane</keyword>
<comment type="subcellular location">
    <subcellularLocation>
        <location evidence="1">Membrane</location>
        <topology evidence="1">Multi-pass membrane protein</topology>
    </subcellularLocation>
</comment>
<name>A0A081G360_9GAMM</name>
<evidence type="ECO:0000313" key="8">
    <source>
        <dbReference type="Proteomes" id="UP000028252"/>
    </source>
</evidence>
<feature type="transmembrane region" description="Helical" evidence="5">
    <location>
        <begin position="82"/>
        <end position="99"/>
    </location>
</feature>
<dbReference type="PATRIC" id="fig|1232683.4.peg.909"/>
<comment type="caution">
    <text evidence="7">The sequence shown here is derived from an EMBL/GenBank/DDBJ whole genome shotgun (WGS) entry which is preliminary data.</text>
</comment>
<keyword evidence="2 5" id="KW-0812">Transmembrane</keyword>
<feature type="transmembrane region" description="Helical" evidence="5">
    <location>
        <begin position="52"/>
        <end position="70"/>
    </location>
</feature>
<feature type="transmembrane region" description="Helical" evidence="5">
    <location>
        <begin position="27"/>
        <end position="46"/>
    </location>
</feature>
<evidence type="ECO:0000256" key="4">
    <source>
        <dbReference type="ARBA" id="ARBA00023136"/>
    </source>
</evidence>
<dbReference type="GO" id="GO:0016874">
    <property type="term" value="F:ligase activity"/>
    <property type="evidence" value="ECO:0007669"/>
    <property type="project" value="UniProtKB-KW"/>
</dbReference>
<feature type="domain" description="O-antigen ligase-related" evidence="6">
    <location>
        <begin position="196"/>
        <end position="358"/>
    </location>
</feature>
<evidence type="ECO:0000313" key="7">
    <source>
        <dbReference type="EMBL" id="KEA65215.1"/>
    </source>
</evidence>
<proteinExistence type="predicted"/>
<keyword evidence="8" id="KW-1185">Reference proteome</keyword>
<dbReference type="AlphaFoldDB" id="A0A081G360"/>
<dbReference type="Proteomes" id="UP000028252">
    <property type="component" value="Unassembled WGS sequence"/>
</dbReference>
<evidence type="ECO:0000256" key="5">
    <source>
        <dbReference type="SAM" id="Phobius"/>
    </source>
</evidence>
<feature type="transmembrane region" description="Helical" evidence="5">
    <location>
        <begin position="238"/>
        <end position="254"/>
    </location>
</feature>
<dbReference type="PANTHER" id="PTHR37422:SF17">
    <property type="entry name" value="O-ANTIGEN LIGASE"/>
    <property type="match status" value="1"/>
</dbReference>